<protein>
    <submittedName>
        <fullName evidence="1">Uncharacterized protein</fullName>
    </submittedName>
</protein>
<proteinExistence type="predicted"/>
<dbReference type="EMBL" id="DUZY01000004">
    <property type="protein sequence ID" value="DAD36894.1"/>
    <property type="molecule type" value="Genomic_DNA"/>
</dbReference>
<evidence type="ECO:0000313" key="1">
    <source>
        <dbReference type="EMBL" id="DAD36894.1"/>
    </source>
</evidence>
<evidence type="ECO:0000313" key="2">
    <source>
        <dbReference type="Proteomes" id="UP000607653"/>
    </source>
</evidence>
<comment type="caution">
    <text evidence="1">The sequence shown here is derived from an EMBL/GenBank/DDBJ whole genome shotgun (WGS) entry which is preliminary data.</text>
</comment>
<keyword evidence="2" id="KW-1185">Reference proteome</keyword>
<gene>
    <name evidence="1" type="ORF">HUJ06_007535</name>
</gene>
<accession>A0A822YRT7</accession>
<sequence>MPVHKLGHAIPCQWGCTCLAQKRLRLRPIVHLRHVLGISPNDDIVDSDTIIRDVPKIWQERTGSLCRVGPCLDHRPCHDWDAGCSGTGRTAHFFVLCHCGLWPGGLRASKPNTRTTLGFGLATSRLTLQL</sequence>
<name>A0A822YRT7_NELNU</name>
<dbReference type="Proteomes" id="UP000607653">
    <property type="component" value="Unassembled WGS sequence"/>
</dbReference>
<organism evidence="1 2">
    <name type="scientific">Nelumbo nucifera</name>
    <name type="common">Sacred lotus</name>
    <dbReference type="NCBI Taxonomy" id="4432"/>
    <lineage>
        <taxon>Eukaryota</taxon>
        <taxon>Viridiplantae</taxon>
        <taxon>Streptophyta</taxon>
        <taxon>Embryophyta</taxon>
        <taxon>Tracheophyta</taxon>
        <taxon>Spermatophyta</taxon>
        <taxon>Magnoliopsida</taxon>
        <taxon>Proteales</taxon>
        <taxon>Nelumbonaceae</taxon>
        <taxon>Nelumbo</taxon>
    </lineage>
</organism>
<reference evidence="1 2" key="1">
    <citation type="journal article" date="2020" name="Mol. Biol. Evol.">
        <title>Distinct Expression and Methylation Patterns for Genes with Different Fates following a Single Whole-Genome Duplication in Flowering Plants.</title>
        <authorList>
            <person name="Shi T."/>
            <person name="Rahmani R.S."/>
            <person name="Gugger P.F."/>
            <person name="Wang M."/>
            <person name="Li H."/>
            <person name="Zhang Y."/>
            <person name="Li Z."/>
            <person name="Wang Q."/>
            <person name="Van de Peer Y."/>
            <person name="Marchal K."/>
            <person name="Chen J."/>
        </authorList>
    </citation>
    <scope>NUCLEOTIDE SEQUENCE [LARGE SCALE GENOMIC DNA]</scope>
    <source>
        <tissue evidence="1">Leaf</tissue>
    </source>
</reference>
<dbReference type="AlphaFoldDB" id="A0A822YRT7"/>